<evidence type="ECO:0008006" key="3">
    <source>
        <dbReference type="Google" id="ProtNLM"/>
    </source>
</evidence>
<dbReference type="InterPro" id="IPR008318">
    <property type="entry name" value="UCP030820"/>
</dbReference>
<dbReference type="Pfam" id="PF06073">
    <property type="entry name" value="DUF934"/>
    <property type="match status" value="1"/>
</dbReference>
<proteinExistence type="predicted"/>
<evidence type="ECO:0000313" key="2">
    <source>
        <dbReference type="Proteomes" id="UP000032866"/>
    </source>
</evidence>
<dbReference type="RefSeq" id="WP_014899132.1">
    <property type="nucleotide sequence ID" value="NC_018514.1"/>
</dbReference>
<reference evidence="1 2" key="1">
    <citation type="journal article" date="2012" name="J. Bacteriol.">
        <title>Complete Genome Sequence of Burkholderia sp. Strain GG4, a Betaproteobacterium That Reduces 3-Oxo-N-Acylhomoserine Lactones and Produces Different N-Acylhomoserine Lactones.</title>
        <authorList>
            <person name="Hong K.W."/>
            <person name="Koh C.L."/>
            <person name="Sam C.K."/>
            <person name="Yin W.F."/>
            <person name="Chan K.G."/>
        </authorList>
    </citation>
    <scope>NUCLEOTIDE SEQUENCE [LARGE SCALE GENOMIC DNA]</scope>
    <source>
        <strain evidence="1 2">GG4</strain>
    </source>
</reference>
<sequence>MNPTDETKNALANARIRLLTPAEHAADGNAPDTATATTLTPLTIGNDEELPPLAERIAQAARIDLHFPSFTDGRAYSQAYLLRKRFGFAGDLRATGEVLIDQLLLMERTGFSSAVLGADADIAAARRQLDRFPGFYQRDARTATPRQDAAIQADK</sequence>
<dbReference type="AlphaFoldDB" id="A0A9W3PBB0"/>
<gene>
    <name evidence="1" type="ORF">GEM_3971</name>
</gene>
<accession>A0A9W3PBB0</accession>
<name>A0A9W3PBB0_BURCE</name>
<dbReference type="KEGG" id="bct:GEM_3971"/>
<evidence type="ECO:0000313" key="1">
    <source>
        <dbReference type="EMBL" id="AFQ50361.1"/>
    </source>
</evidence>
<dbReference type="EMBL" id="CP003775">
    <property type="protein sequence ID" value="AFQ50361.1"/>
    <property type="molecule type" value="Genomic_DNA"/>
</dbReference>
<dbReference type="Proteomes" id="UP000032866">
    <property type="component" value="Chromosome 2"/>
</dbReference>
<protein>
    <recommendedName>
        <fullName evidence="3">Oxidoreductase probably involved in sulfite reduction</fullName>
    </recommendedName>
</protein>
<organism evidence="1 2">
    <name type="scientific">Burkholderia cepacia GG4</name>
    <dbReference type="NCBI Taxonomy" id="1009846"/>
    <lineage>
        <taxon>Bacteria</taxon>
        <taxon>Pseudomonadati</taxon>
        <taxon>Pseudomonadota</taxon>
        <taxon>Betaproteobacteria</taxon>
        <taxon>Burkholderiales</taxon>
        <taxon>Burkholderiaceae</taxon>
        <taxon>Burkholderia</taxon>
        <taxon>Burkholderia cepacia complex</taxon>
    </lineage>
</organism>